<dbReference type="Gene3D" id="2.30.30.30">
    <property type="match status" value="1"/>
</dbReference>
<dbReference type="SMART" id="SM01337">
    <property type="entry name" value="APC10"/>
    <property type="match status" value="1"/>
</dbReference>
<dbReference type="PROSITE" id="PS51416">
    <property type="entry name" value="MIB_HERC2"/>
    <property type="match status" value="1"/>
</dbReference>
<organism evidence="18 19">
    <name type="scientific">Ignelater luminosus</name>
    <name type="common">Cucubano</name>
    <name type="synonym">Pyrophorus luminosus</name>
    <dbReference type="NCBI Taxonomy" id="2038154"/>
    <lineage>
        <taxon>Eukaryota</taxon>
        <taxon>Metazoa</taxon>
        <taxon>Ecdysozoa</taxon>
        <taxon>Arthropoda</taxon>
        <taxon>Hexapoda</taxon>
        <taxon>Insecta</taxon>
        <taxon>Pterygota</taxon>
        <taxon>Neoptera</taxon>
        <taxon>Endopterygota</taxon>
        <taxon>Coleoptera</taxon>
        <taxon>Polyphaga</taxon>
        <taxon>Elateriformia</taxon>
        <taxon>Elateroidea</taxon>
        <taxon>Elateridae</taxon>
        <taxon>Agrypninae</taxon>
        <taxon>Pyrophorini</taxon>
        <taxon>Ignelater</taxon>
    </lineage>
</organism>
<evidence type="ECO:0000259" key="15">
    <source>
        <dbReference type="PROSITE" id="PS50135"/>
    </source>
</evidence>
<evidence type="ECO:0000256" key="11">
    <source>
        <dbReference type="ARBA" id="ARBA00022833"/>
    </source>
</evidence>
<evidence type="ECO:0000256" key="14">
    <source>
        <dbReference type="SAM" id="MobiDB-lite"/>
    </source>
</evidence>
<evidence type="ECO:0000259" key="16">
    <source>
        <dbReference type="PROSITE" id="PS51284"/>
    </source>
</evidence>
<keyword evidence="8" id="KW-0677">Repeat</keyword>
<dbReference type="SUPFAM" id="SSF159034">
    <property type="entry name" value="Mib/herc2 domain-like"/>
    <property type="match status" value="1"/>
</dbReference>
<keyword evidence="5" id="KW-0963">Cytoplasm</keyword>
<keyword evidence="6" id="KW-0597">Phosphoprotein</keyword>
<dbReference type="PROSITE" id="PS51284">
    <property type="entry name" value="DOC"/>
    <property type="match status" value="1"/>
</dbReference>
<dbReference type="UniPathway" id="UPA00143"/>
<dbReference type="GO" id="GO:0016567">
    <property type="term" value="P:protein ubiquitination"/>
    <property type="evidence" value="ECO:0007669"/>
    <property type="project" value="UniProtKB-UniPathway"/>
</dbReference>
<keyword evidence="10" id="KW-0833">Ubl conjugation pathway</keyword>
<dbReference type="SUPFAM" id="SSF49785">
    <property type="entry name" value="Galactose-binding domain-like"/>
    <property type="match status" value="1"/>
</dbReference>
<evidence type="ECO:0000256" key="8">
    <source>
        <dbReference type="ARBA" id="ARBA00022737"/>
    </source>
</evidence>
<protein>
    <recommendedName>
        <fullName evidence="4">HECT-type E3 ubiquitin transferase</fullName>
        <ecNumber evidence="4">2.3.2.26</ecNumber>
    </recommendedName>
</protein>
<dbReference type="InterPro" id="IPR004939">
    <property type="entry name" value="APC_su10/DOC_dom"/>
</dbReference>
<dbReference type="Pfam" id="PF00569">
    <property type="entry name" value="ZZ"/>
    <property type="match status" value="1"/>
</dbReference>
<sequence length="1435" mass="160405">MEAYKKINVLYREPRVKTLIKKVIKDLKCGRHTSDIQKPEDIVNATIQSQSIERHRSNEDIGKLKRCSSDGKIAESKSETDGVNNEIKNGADKSTAESKTMTDSYNSNASKQHSNEQRQPKNCTDLKTELEEKLSVEKLENEIRSEQSEEEKQKKLENEVNLNNILSKIMEKKMKKVCSENLGLMQSIFEFIIQDSVCDIDILRKAMYCQVKRCKIRKEGLMMIKHLLNETYLLTSTKYSILSGYLGLTNDSSTIQYSENCHCLDNIQLVTPSLKTEILLAQMSVTEWCIKSLRIHMMKDLPVRPNKLKVQNAKINLNLGTYTLLRDIPRARLLLALLGILASNYYVAAELSPLINSGVISSVLSLLRQTGYDQSILRKASECYVLYADMVESSKPKKTMLSGPELASLMKLGTHVVRGADWKWGDQDGPPPGEGRIIGELGEDGWIRVEWANGTTNSYRMGKEGKYDLALASPPSPVSSDTTETEEQTDGVLQLSKDNQFIKLLRDACINFLRVIGASGGLAKDDLHGTTVHGLSSLFCNTIRSGNQDWCNLNLVRSVAQSQQLCRAFSTKPWVDMLLSFISPIAVVGGNEMNLPKQILSLRLLKIVLQSWDMDNSDIQPLLEKFLNILGKITLTCCYDIGNKPLPDSKTLVLLTQSHSNTLAQEIINLLRKLHGLVGWNQVLNAILLQKLNAAAYFFSDVCLMSSSSDGTISEQHYLVTACLNLVGAYDARPRVGAIVELDCGLGTINRVTQKGKLCVQLHEDGEVKKVAINNLKLVSDPVFNLDRMPLSENLVKIWATLMLNKQSIAANNYDRKASYGQIDTSYLRTQQNILNALNATHLLHSNQYKLRKILKYQANSLDQSQEQQSIEEEINQQPILLIQKLLTKAIQPSPLKPGFSLQEMQLAALNLSQYLAAECNFEKPIVEISNDKNNDKIAPKPIIRECISELATPNSECSFKSVISEKKKKKSDDGNQSSPSPLVSQIMEMGFSKRCIENAIKSIGIIPESLLTPESVVSWLLEHPDVPVSDTDSLSSYCGSDTDSISDQNEATPHSVGECSGDHMVSTVTYMQRSDFLSNDEYAMYVRDNIEVGMLVRCCKSYEEVHIGDIGKVIKIDREGLHDLNVQVNWQHRVSTYWVRFIHVELLGFPPSLPSPTGIKVGDKVRVKSSITTPRYKWGYVTHESVGIVTSIAPNGHDVTVDFPKQLNWTGLISEMEIVPSSHEGVICNGCGLAPIKGARFKCKVCENFDFCENCFYTKKNHRHSFNRYLEPDAPPVFAGKPGRYFRNDCLDSDGLITDWSRCVRNVTVSSREHQARFDIPDGLWQSCGTQGKHWIRLEMYSDIIVKSLKILVDPADNSYMPSVIVISGGSTVSSLSELNIVNVRNTDSSVLLLSNADQYYPLIEIAIIKCRNGGIDCKIHGISIVGTKKTNQQ</sequence>
<dbReference type="PANTHER" id="PTHR22771:SF4">
    <property type="entry name" value="CULLIN 7-RELATED"/>
    <property type="match status" value="1"/>
</dbReference>
<dbReference type="FunFam" id="2.30.30.40:FF:000074">
    <property type="entry name" value="E3 ubiquitin-protein ligase HERC2 isoform X1"/>
    <property type="match status" value="1"/>
</dbReference>
<dbReference type="PANTHER" id="PTHR22771">
    <property type="entry name" value="CULLIN AND GALACTOSE-BINDING DOMAIN-CONTAINING"/>
    <property type="match status" value="1"/>
</dbReference>
<dbReference type="EC" id="2.3.2.26" evidence="4"/>
<evidence type="ECO:0000313" key="18">
    <source>
        <dbReference type="EMBL" id="KAF2901075.1"/>
    </source>
</evidence>
<dbReference type="InterPro" id="IPR000433">
    <property type="entry name" value="Znf_ZZ"/>
</dbReference>
<feature type="coiled-coil region" evidence="13">
    <location>
        <begin position="129"/>
        <end position="159"/>
    </location>
</feature>
<feature type="compositionally biased region" description="Polar residues" evidence="14">
    <location>
        <begin position="1040"/>
        <end position="1053"/>
    </location>
</feature>
<comment type="caution">
    <text evidence="18">The sequence shown here is derived from an EMBL/GenBank/DDBJ whole genome shotgun (WGS) entry which is preliminary data.</text>
</comment>
<feature type="compositionally biased region" description="Basic and acidic residues" evidence="14">
    <location>
        <begin position="113"/>
        <end position="123"/>
    </location>
</feature>
<dbReference type="SUPFAM" id="SSF63748">
    <property type="entry name" value="Tudor/PWWP/MBT"/>
    <property type="match status" value="1"/>
</dbReference>
<dbReference type="Pfam" id="PF11515">
    <property type="entry name" value="Cul7"/>
    <property type="match status" value="1"/>
</dbReference>
<reference evidence="18" key="1">
    <citation type="submission" date="2019-08" db="EMBL/GenBank/DDBJ databases">
        <title>The genome of the North American firefly Photinus pyralis.</title>
        <authorList>
            <consortium name="Photinus pyralis genome working group"/>
            <person name="Fallon T.R."/>
            <person name="Sander Lower S.E."/>
            <person name="Weng J.-K."/>
        </authorList>
    </citation>
    <scope>NUCLEOTIDE SEQUENCE</scope>
    <source>
        <strain evidence="18">TRF0915ILg1</strain>
        <tissue evidence="18">Whole body</tissue>
    </source>
</reference>
<dbReference type="PROSITE" id="PS01357">
    <property type="entry name" value="ZF_ZZ_1"/>
    <property type="match status" value="1"/>
</dbReference>
<evidence type="ECO:0000256" key="2">
    <source>
        <dbReference type="ARBA" id="ARBA00004496"/>
    </source>
</evidence>
<dbReference type="GO" id="GO:0005737">
    <property type="term" value="C:cytoplasm"/>
    <property type="evidence" value="ECO:0007669"/>
    <property type="project" value="UniProtKB-SubCell"/>
</dbReference>
<dbReference type="Gene3D" id="3.30.60.90">
    <property type="match status" value="1"/>
</dbReference>
<dbReference type="InterPro" id="IPR043145">
    <property type="entry name" value="Znf_ZZ_sf"/>
</dbReference>
<keyword evidence="9 12" id="KW-0863">Zinc-finger</keyword>
<feature type="domain" description="ZZ-type" evidence="15">
    <location>
        <begin position="1224"/>
        <end position="1275"/>
    </location>
</feature>
<evidence type="ECO:0000256" key="6">
    <source>
        <dbReference type="ARBA" id="ARBA00022553"/>
    </source>
</evidence>
<dbReference type="OrthoDB" id="239701at2759"/>
<keyword evidence="7" id="KW-0479">Metal-binding</keyword>
<feature type="region of interest" description="Disordered" evidence="14">
    <location>
        <begin position="471"/>
        <end position="490"/>
    </location>
</feature>
<dbReference type="Pfam" id="PF03256">
    <property type="entry name" value="ANAPC10"/>
    <property type="match status" value="1"/>
</dbReference>
<dbReference type="Proteomes" id="UP000801492">
    <property type="component" value="Unassembled WGS sequence"/>
</dbReference>
<gene>
    <name evidence="18" type="ORF">ILUMI_05131</name>
</gene>
<evidence type="ECO:0000256" key="7">
    <source>
        <dbReference type="ARBA" id="ARBA00022723"/>
    </source>
</evidence>
<feature type="region of interest" description="Disordered" evidence="14">
    <location>
        <begin position="1040"/>
        <end position="1059"/>
    </location>
</feature>
<evidence type="ECO:0000256" key="9">
    <source>
        <dbReference type="ARBA" id="ARBA00022771"/>
    </source>
</evidence>
<dbReference type="FunFam" id="2.30.30.30:FF:000015">
    <property type="entry name" value="E3 ubiquitin-protein ligase HERC2"/>
    <property type="match status" value="1"/>
</dbReference>
<feature type="compositionally biased region" description="Polar residues" evidence="14">
    <location>
        <begin position="97"/>
        <end position="112"/>
    </location>
</feature>
<dbReference type="InterPro" id="IPR037976">
    <property type="entry name" value="HERC2_APC10"/>
</dbReference>
<evidence type="ECO:0000256" key="4">
    <source>
        <dbReference type="ARBA" id="ARBA00012485"/>
    </source>
</evidence>
<comment type="subcellular location">
    <subcellularLocation>
        <location evidence="2">Cytoplasm</location>
    </subcellularLocation>
</comment>
<dbReference type="InterPro" id="IPR037252">
    <property type="entry name" value="Mib_Herc2_sf"/>
</dbReference>
<name>A0A8K0DIC3_IGNLU</name>
<keyword evidence="11" id="KW-0862">Zinc</keyword>
<dbReference type="CDD" id="cd08664">
    <property type="entry name" value="APC10-HERC2"/>
    <property type="match status" value="1"/>
</dbReference>
<feature type="domain" description="DOC" evidence="16">
    <location>
        <begin position="1271"/>
        <end position="1435"/>
    </location>
</feature>
<dbReference type="CDD" id="cd14402">
    <property type="entry name" value="UBA_HERC2"/>
    <property type="match status" value="1"/>
</dbReference>
<evidence type="ECO:0000256" key="1">
    <source>
        <dbReference type="ARBA" id="ARBA00000885"/>
    </source>
</evidence>
<dbReference type="Pfam" id="PF06701">
    <property type="entry name" value="MIB_HERC2"/>
    <property type="match status" value="1"/>
</dbReference>
<keyword evidence="19" id="KW-1185">Reference proteome</keyword>
<feature type="region of interest" description="Disordered" evidence="14">
    <location>
        <begin position="51"/>
        <end position="123"/>
    </location>
</feature>
<proteinExistence type="predicted"/>
<dbReference type="InterPro" id="IPR045093">
    <property type="entry name" value="Cullin"/>
</dbReference>
<dbReference type="Gene3D" id="2.30.30.40">
    <property type="entry name" value="SH3 Domains"/>
    <property type="match status" value="1"/>
</dbReference>
<evidence type="ECO:0000256" key="10">
    <source>
        <dbReference type="ARBA" id="ARBA00022786"/>
    </source>
</evidence>
<evidence type="ECO:0000256" key="3">
    <source>
        <dbReference type="ARBA" id="ARBA00004906"/>
    </source>
</evidence>
<keyword evidence="13" id="KW-0175">Coiled coil</keyword>
<evidence type="ECO:0000256" key="5">
    <source>
        <dbReference type="ARBA" id="ARBA00022490"/>
    </source>
</evidence>
<feature type="compositionally biased region" description="Basic and acidic residues" evidence="14">
    <location>
        <begin position="52"/>
        <end position="80"/>
    </location>
</feature>
<dbReference type="InterPro" id="IPR008979">
    <property type="entry name" value="Galactose-bd-like_sf"/>
</dbReference>
<evidence type="ECO:0000256" key="12">
    <source>
        <dbReference type="PROSITE-ProRule" id="PRU00228"/>
    </source>
</evidence>
<dbReference type="PROSITE" id="PS50135">
    <property type="entry name" value="ZF_ZZ_2"/>
    <property type="match status" value="1"/>
</dbReference>
<dbReference type="EMBL" id="VTPC01001891">
    <property type="protein sequence ID" value="KAF2901075.1"/>
    <property type="molecule type" value="Genomic_DNA"/>
</dbReference>
<dbReference type="Gene3D" id="2.60.120.260">
    <property type="entry name" value="Galactose-binding domain-like"/>
    <property type="match status" value="1"/>
</dbReference>
<comment type="catalytic activity">
    <reaction evidence="1">
        <text>S-ubiquitinyl-[E2 ubiquitin-conjugating enzyme]-L-cysteine + [acceptor protein]-L-lysine = [E2 ubiquitin-conjugating enzyme]-L-cysteine + N(6)-ubiquitinyl-[acceptor protein]-L-lysine.</text>
        <dbReference type="EC" id="2.3.2.26"/>
    </reaction>
</comment>
<accession>A0A8K0DIC3</accession>
<dbReference type="SMART" id="SM00291">
    <property type="entry name" value="ZnF_ZZ"/>
    <property type="match status" value="1"/>
</dbReference>
<dbReference type="InterPro" id="IPR010606">
    <property type="entry name" value="Mib_Herc2"/>
</dbReference>
<evidence type="ECO:0000313" key="19">
    <source>
        <dbReference type="Proteomes" id="UP000801492"/>
    </source>
</evidence>
<feature type="domain" description="MIB/HERC2" evidence="17">
    <location>
        <begin position="402"/>
        <end position="475"/>
    </location>
</feature>
<comment type="pathway">
    <text evidence="3">Protein modification; protein ubiquitination.</text>
</comment>
<evidence type="ECO:0000259" key="17">
    <source>
        <dbReference type="PROSITE" id="PS51416"/>
    </source>
</evidence>
<dbReference type="GO" id="GO:0061630">
    <property type="term" value="F:ubiquitin protein ligase activity"/>
    <property type="evidence" value="ECO:0007669"/>
    <property type="project" value="UniProtKB-EC"/>
</dbReference>
<dbReference type="InterPro" id="IPR021097">
    <property type="entry name" value="CPH_domain"/>
</dbReference>
<dbReference type="InterPro" id="IPR014722">
    <property type="entry name" value="Rib_uL2_dom2"/>
</dbReference>
<evidence type="ECO:0000256" key="13">
    <source>
        <dbReference type="SAM" id="Coils"/>
    </source>
</evidence>
<dbReference type="GO" id="GO:0008270">
    <property type="term" value="F:zinc ion binding"/>
    <property type="evidence" value="ECO:0007669"/>
    <property type="project" value="UniProtKB-KW"/>
</dbReference>